<protein>
    <submittedName>
        <fullName evidence="1">FMN-binding domain protein</fullName>
    </submittedName>
</protein>
<dbReference type="EMBL" id="ACVN02000133">
    <property type="protein sequence ID" value="ERK58619.1"/>
    <property type="molecule type" value="Genomic_DNA"/>
</dbReference>
<organism evidence="1 2">
    <name type="scientific">Propionibacterium acidifaciens F0233</name>
    <dbReference type="NCBI Taxonomy" id="553198"/>
    <lineage>
        <taxon>Bacteria</taxon>
        <taxon>Bacillati</taxon>
        <taxon>Actinomycetota</taxon>
        <taxon>Actinomycetes</taxon>
        <taxon>Propionibacteriales</taxon>
        <taxon>Propionibacteriaceae</taxon>
        <taxon>Propionibacterium</taxon>
    </lineage>
</organism>
<gene>
    <name evidence="1" type="ORF">HMPREF0682_1478</name>
</gene>
<evidence type="ECO:0000313" key="1">
    <source>
        <dbReference type="EMBL" id="ERK58619.1"/>
    </source>
</evidence>
<sequence length="183" mass="19223">MTVDEQRRVLARRFAALAGLGAVGAMMLTACSGGQSDDELIDMSILMNDGTYTGQSNADEQGAVGTVTITVAGGRITEASYETVESDGTVKDENYGKDGSGQVANQDYYRRAQAAVASYEQYSAKLVEVQDPTAVDTVSGATVAHSQFLQASLRAVYQAQGVADDGRADTVAMPGLGLEDEDY</sequence>
<name>U2QQZ0_9ACTN</name>
<dbReference type="PROSITE" id="PS51257">
    <property type="entry name" value="PROKAR_LIPOPROTEIN"/>
    <property type="match status" value="1"/>
</dbReference>
<dbReference type="Proteomes" id="UP000017052">
    <property type="component" value="Unassembled WGS sequence"/>
</dbReference>
<dbReference type="OrthoDB" id="1852314at2"/>
<dbReference type="Gene3D" id="3.90.1010.20">
    <property type="match status" value="1"/>
</dbReference>
<evidence type="ECO:0000313" key="2">
    <source>
        <dbReference type="Proteomes" id="UP000017052"/>
    </source>
</evidence>
<accession>U2QQZ0</accession>
<comment type="caution">
    <text evidence="1">The sequence shown here is derived from an EMBL/GenBank/DDBJ whole genome shotgun (WGS) entry which is preliminary data.</text>
</comment>
<proteinExistence type="predicted"/>
<dbReference type="AlphaFoldDB" id="U2QQZ0"/>
<reference evidence="1" key="1">
    <citation type="submission" date="2013-08" db="EMBL/GenBank/DDBJ databases">
        <authorList>
            <person name="Durkin A.S."/>
            <person name="Haft D.R."/>
            <person name="McCorrison J."/>
            <person name="Torralba M."/>
            <person name="Gillis M."/>
            <person name="Haft D.H."/>
            <person name="Methe B."/>
            <person name="Sutton G."/>
            <person name="Nelson K.E."/>
        </authorList>
    </citation>
    <scope>NUCLEOTIDE SEQUENCE [LARGE SCALE GENOMIC DNA]</scope>
    <source>
        <strain evidence="1">F0233</strain>
    </source>
</reference>
<keyword evidence="2" id="KW-1185">Reference proteome</keyword>